<dbReference type="AlphaFoldDB" id="A0A5C6RIA1"/>
<protein>
    <recommendedName>
        <fullName evidence="4">Carboxypeptidase regulatory-like domain-containing protein</fullName>
    </recommendedName>
</protein>
<keyword evidence="1" id="KW-0732">Signal</keyword>
<accession>A0A5C6RIA1</accession>
<dbReference type="Proteomes" id="UP000321580">
    <property type="component" value="Unassembled WGS sequence"/>
</dbReference>
<feature type="signal peptide" evidence="1">
    <location>
        <begin position="1"/>
        <end position="23"/>
    </location>
</feature>
<proteinExistence type="predicted"/>
<evidence type="ECO:0000256" key="1">
    <source>
        <dbReference type="SAM" id="SignalP"/>
    </source>
</evidence>
<dbReference type="EMBL" id="VOOR01000050">
    <property type="protein sequence ID" value="TXB61645.1"/>
    <property type="molecule type" value="Genomic_DNA"/>
</dbReference>
<evidence type="ECO:0000313" key="2">
    <source>
        <dbReference type="EMBL" id="TXB61645.1"/>
    </source>
</evidence>
<name>A0A5C6RIA1_9BACT</name>
<dbReference type="OrthoDB" id="940200at2"/>
<dbReference type="RefSeq" id="WP_147168991.1">
    <property type="nucleotide sequence ID" value="NZ_VOOR01000050.1"/>
</dbReference>
<keyword evidence="3" id="KW-1185">Reference proteome</keyword>
<sequence>MKCFFRLFVALFLFNCSANLATAQNEVKISVQGILRDMNGTPVDDGEQELVFRLYDQPTGGTALWADTAVVEISGGVYSYNLGSDVPLDPAQFSSTLYVGVSVEGFELEPRTELTYAPYTLYASSATHADTVAFAHSTPALSSATPQSDSLEVEEELRMVRGVVSISGYVNAGTGFTVSKTGTGQYEIIFDVPFSDTPAVYAISKYVQQNFAYLNRTMNIKDLSPSSVELNSFDCSSPYSCKKDAEFQFIAIGPK</sequence>
<comment type="caution">
    <text evidence="2">The sequence shown here is derived from an EMBL/GenBank/DDBJ whole genome shotgun (WGS) entry which is preliminary data.</text>
</comment>
<evidence type="ECO:0008006" key="4">
    <source>
        <dbReference type="Google" id="ProtNLM"/>
    </source>
</evidence>
<organism evidence="2 3">
    <name type="scientific">Phaeodactylibacter luteus</name>
    <dbReference type="NCBI Taxonomy" id="1564516"/>
    <lineage>
        <taxon>Bacteria</taxon>
        <taxon>Pseudomonadati</taxon>
        <taxon>Bacteroidota</taxon>
        <taxon>Saprospiria</taxon>
        <taxon>Saprospirales</taxon>
        <taxon>Haliscomenobacteraceae</taxon>
        <taxon>Phaeodactylibacter</taxon>
    </lineage>
</organism>
<gene>
    <name evidence="2" type="ORF">FRY97_18150</name>
</gene>
<evidence type="ECO:0000313" key="3">
    <source>
        <dbReference type="Proteomes" id="UP000321580"/>
    </source>
</evidence>
<reference evidence="2 3" key="1">
    <citation type="submission" date="2019-08" db="EMBL/GenBank/DDBJ databases">
        <title>Genome of Phaeodactylibacter luteus.</title>
        <authorList>
            <person name="Bowman J.P."/>
        </authorList>
    </citation>
    <scope>NUCLEOTIDE SEQUENCE [LARGE SCALE GENOMIC DNA]</scope>
    <source>
        <strain evidence="2 3">KCTC 42180</strain>
    </source>
</reference>
<feature type="chain" id="PRO_5023090265" description="Carboxypeptidase regulatory-like domain-containing protein" evidence="1">
    <location>
        <begin position="24"/>
        <end position="255"/>
    </location>
</feature>